<dbReference type="GO" id="GO:0060348">
    <property type="term" value="P:bone development"/>
    <property type="evidence" value="ECO:0007669"/>
    <property type="project" value="TreeGrafter"/>
</dbReference>
<comment type="subcellular location">
    <subcellularLocation>
        <location evidence="1">Secreted</location>
        <location evidence="1">Extracellular space</location>
        <location evidence="1">Extracellular matrix</location>
    </subcellularLocation>
</comment>
<dbReference type="STRING" id="75743.A0A401NNE3"/>
<dbReference type="InterPro" id="IPR000372">
    <property type="entry name" value="LRRNT"/>
</dbReference>
<keyword evidence="13" id="KW-1185">Reference proteome</keyword>
<comment type="similarity">
    <text evidence="2">Belongs to the small leucine-rich proteoglycan (SLRP) family. SLRP class III subfamily.</text>
</comment>
<evidence type="ECO:0000256" key="1">
    <source>
        <dbReference type="ARBA" id="ARBA00004498"/>
    </source>
</evidence>
<dbReference type="InterPro" id="IPR003591">
    <property type="entry name" value="Leu-rich_rpt_typical-subtyp"/>
</dbReference>
<keyword evidence="6 10" id="KW-0732">Signal</keyword>
<keyword evidence="4" id="KW-0272">Extracellular matrix</keyword>
<evidence type="ECO:0000256" key="7">
    <source>
        <dbReference type="ARBA" id="ARBA00022737"/>
    </source>
</evidence>
<dbReference type="EMBL" id="BFAA01001244">
    <property type="protein sequence ID" value="GCB62411.1"/>
    <property type="molecule type" value="Genomic_DNA"/>
</dbReference>
<evidence type="ECO:0000313" key="12">
    <source>
        <dbReference type="EMBL" id="GCB62411.1"/>
    </source>
</evidence>
<sequence length="326" mass="36635">MKTFASVLLLGLLILEAVFAAPTKNEEKAKKFKQIQLLPDDHFAEAEFLNQDPRNVYEYEDELTINEPLIEIGSLTPSGSRELVSYDSDYEEEEYVPYEPLDPGAPSVPGFLGPESKEGLSTCLMCTCLSGSVYCDDTDIKSIPALPKETTHFYARFNKLTNIKKGDFAGLNHLKRIDVTGNRISSIDEDALRQLPELVDLMLASNELVQLPELPKTMVSIDASYNKLHSNGIKKEAFKDMNNLEYLYLAGNGLNYVPLPLPESLRSINLQNNNVQQIDDDTFCNSKDIHYIRKALELIRLDGNPINLSKTPHAYICLPHVPYGNY</sequence>
<dbReference type="SUPFAM" id="SSF52058">
    <property type="entry name" value="L domain-like"/>
    <property type="match status" value="1"/>
</dbReference>
<protein>
    <recommendedName>
        <fullName evidence="11">LRRNT domain-containing protein</fullName>
    </recommendedName>
</protein>
<dbReference type="SMART" id="SM00013">
    <property type="entry name" value="LRRNT"/>
    <property type="match status" value="1"/>
</dbReference>
<accession>A0A401NNE3</accession>
<dbReference type="InterPro" id="IPR032675">
    <property type="entry name" value="LRR_dom_sf"/>
</dbReference>
<evidence type="ECO:0000256" key="4">
    <source>
        <dbReference type="ARBA" id="ARBA00022530"/>
    </source>
</evidence>
<dbReference type="InterPro" id="IPR043547">
    <property type="entry name" value="Mimecan/Epiphycan/Opticin"/>
</dbReference>
<proteinExistence type="inferred from homology"/>
<gene>
    <name evidence="12" type="ORF">scyTo_0004246</name>
</gene>
<dbReference type="GO" id="GO:0061975">
    <property type="term" value="P:articular cartilage development"/>
    <property type="evidence" value="ECO:0007669"/>
    <property type="project" value="TreeGrafter"/>
</dbReference>
<dbReference type="GO" id="GO:0005615">
    <property type="term" value="C:extracellular space"/>
    <property type="evidence" value="ECO:0007669"/>
    <property type="project" value="TreeGrafter"/>
</dbReference>
<evidence type="ECO:0000256" key="2">
    <source>
        <dbReference type="ARBA" id="ARBA00006912"/>
    </source>
</evidence>
<feature type="domain" description="LRRNT" evidence="11">
    <location>
        <begin position="122"/>
        <end position="152"/>
    </location>
</feature>
<organism evidence="12 13">
    <name type="scientific">Scyliorhinus torazame</name>
    <name type="common">Cloudy catshark</name>
    <name type="synonym">Catulus torazame</name>
    <dbReference type="NCBI Taxonomy" id="75743"/>
    <lineage>
        <taxon>Eukaryota</taxon>
        <taxon>Metazoa</taxon>
        <taxon>Chordata</taxon>
        <taxon>Craniata</taxon>
        <taxon>Vertebrata</taxon>
        <taxon>Chondrichthyes</taxon>
        <taxon>Elasmobranchii</taxon>
        <taxon>Galeomorphii</taxon>
        <taxon>Galeoidea</taxon>
        <taxon>Carcharhiniformes</taxon>
        <taxon>Scyliorhinidae</taxon>
        <taxon>Scyliorhinus</taxon>
    </lineage>
</organism>
<keyword evidence="7" id="KW-0677">Repeat</keyword>
<feature type="chain" id="PRO_5019224357" description="LRRNT domain-containing protein" evidence="10">
    <location>
        <begin position="21"/>
        <end position="326"/>
    </location>
</feature>
<evidence type="ECO:0000256" key="9">
    <source>
        <dbReference type="ARBA" id="ARBA00023180"/>
    </source>
</evidence>
<reference evidence="12 13" key="1">
    <citation type="journal article" date="2018" name="Nat. Ecol. Evol.">
        <title>Shark genomes provide insights into elasmobranch evolution and the origin of vertebrates.</title>
        <authorList>
            <person name="Hara Y"/>
            <person name="Yamaguchi K"/>
            <person name="Onimaru K"/>
            <person name="Kadota M"/>
            <person name="Koyanagi M"/>
            <person name="Keeley SD"/>
            <person name="Tatsumi K"/>
            <person name="Tanaka K"/>
            <person name="Motone F"/>
            <person name="Kageyama Y"/>
            <person name="Nozu R"/>
            <person name="Adachi N"/>
            <person name="Nishimura O"/>
            <person name="Nakagawa R"/>
            <person name="Tanegashima C"/>
            <person name="Kiyatake I"/>
            <person name="Matsumoto R"/>
            <person name="Murakumo K"/>
            <person name="Nishida K"/>
            <person name="Terakita A"/>
            <person name="Kuratani S"/>
            <person name="Sato K"/>
            <person name="Hyodo S Kuraku.S."/>
        </authorList>
    </citation>
    <scope>NUCLEOTIDE SEQUENCE [LARGE SCALE GENOMIC DNA]</scope>
</reference>
<evidence type="ECO:0000313" key="13">
    <source>
        <dbReference type="Proteomes" id="UP000288216"/>
    </source>
</evidence>
<keyword evidence="8" id="KW-1015">Disulfide bond</keyword>
<dbReference type="OrthoDB" id="676979at2759"/>
<dbReference type="InterPro" id="IPR001611">
    <property type="entry name" value="Leu-rich_rpt"/>
</dbReference>
<keyword evidence="9" id="KW-0325">Glycoprotein</keyword>
<dbReference type="SMART" id="SM00369">
    <property type="entry name" value="LRR_TYP"/>
    <property type="match status" value="4"/>
</dbReference>
<dbReference type="AlphaFoldDB" id="A0A401NNE3"/>
<evidence type="ECO:0000256" key="5">
    <source>
        <dbReference type="ARBA" id="ARBA00022614"/>
    </source>
</evidence>
<keyword evidence="5" id="KW-0433">Leucine-rich repeat</keyword>
<dbReference type="PANTHER" id="PTHR46269">
    <property type="entry name" value="EPIPHYCAN-RELATED"/>
    <property type="match status" value="1"/>
</dbReference>
<keyword evidence="3" id="KW-0964">Secreted</keyword>
<comment type="caution">
    <text evidence="12">The sequence shown here is derived from an EMBL/GenBank/DDBJ whole genome shotgun (WGS) entry which is preliminary data.</text>
</comment>
<dbReference type="PROSITE" id="PS51450">
    <property type="entry name" value="LRR"/>
    <property type="match status" value="1"/>
</dbReference>
<dbReference type="Pfam" id="PF13855">
    <property type="entry name" value="LRR_8"/>
    <property type="match status" value="1"/>
</dbReference>
<dbReference type="OMA" id="EAFKXNN"/>
<evidence type="ECO:0000259" key="11">
    <source>
        <dbReference type="SMART" id="SM00013"/>
    </source>
</evidence>
<dbReference type="Gene3D" id="3.80.10.10">
    <property type="entry name" value="Ribonuclease Inhibitor"/>
    <property type="match status" value="1"/>
</dbReference>
<dbReference type="Proteomes" id="UP000288216">
    <property type="component" value="Unassembled WGS sequence"/>
</dbReference>
<dbReference type="GO" id="GO:0031012">
    <property type="term" value="C:extracellular matrix"/>
    <property type="evidence" value="ECO:0007669"/>
    <property type="project" value="TreeGrafter"/>
</dbReference>
<feature type="signal peptide" evidence="10">
    <location>
        <begin position="1"/>
        <end position="20"/>
    </location>
</feature>
<evidence type="ECO:0000256" key="8">
    <source>
        <dbReference type="ARBA" id="ARBA00023157"/>
    </source>
</evidence>
<evidence type="ECO:0000256" key="6">
    <source>
        <dbReference type="ARBA" id="ARBA00022729"/>
    </source>
</evidence>
<evidence type="ECO:0000256" key="3">
    <source>
        <dbReference type="ARBA" id="ARBA00022525"/>
    </source>
</evidence>
<evidence type="ECO:0000256" key="10">
    <source>
        <dbReference type="SAM" id="SignalP"/>
    </source>
</evidence>
<name>A0A401NNE3_SCYTO</name>